<dbReference type="EMBL" id="CAOQHR010000013">
    <property type="protein sequence ID" value="CAI6342389.1"/>
    <property type="molecule type" value="Genomic_DNA"/>
</dbReference>
<accession>A0A9W4UVT3</accession>
<proteinExistence type="predicted"/>
<keyword evidence="2" id="KW-1185">Reference proteome</keyword>
<protein>
    <submittedName>
        <fullName evidence="1">Uncharacterized protein</fullName>
    </submittedName>
</protein>
<dbReference type="Proteomes" id="UP001152607">
    <property type="component" value="Unassembled WGS sequence"/>
</dbReference>
<name>A0A9W4UVT3_9PLEO</name>
<sequence>MDVRSFLIVSHVSLDHSCEYHFATSTLSTSPVPTSDSLSFLFTNCTSLVSIWNRAIPGSMTSASKAIALLLKLHPVSFSTNSTPSLALML</sequence>
<evidence type="ECO:0000313" key="1">
    <source>
        <dbReference type="EMBL" id="CAI6342389.1"/>
    </source>
</evidence>
<comment type="caution">
    <text evidence="1">The sequence shown here is derived from an EMBL/GenBank/DDBJ whole genome shotgun (WGS) entry which is preliminary data.</text>
</comment>
<gene>
    <name evidence="1" type="ORF">PDIGIT_LOCUS15596</name>
</gene>
<reference evidence="1" key="1">
    <citation type="submission" date="2023-01" db="EMBL/GenBank/DDBJ databases">
        <authorList>
            <person name="Van Ghelder C."/>
            <person name="Rancurel C."/>
        </authorList>
    </citation>
    <scope>NUCLEOTIDE SEQUENCE</scope>
    <source>
        <strain evidence="1">CNCM I-4278</strain>
    </source>
</reference>
<dbReference type="AlphaFoldDB" id="A0A9W4UVT3"/>
<organism evidence="1 2">
    <name type="scientific">Periconia digitata</name>
    <dbReference type="NCBI Taxonomy" id="1303443"/>
    <lineage>
        <taxon>Eukaryota</taxon>
        <taxon>Fungi</taxon>
        <taxon>Dikarya</taxon>
        <taxon>Ascomycota</taxon>
        <taxon>Pezizomycotina</taxon>
        <taxon>Dothideomycetes</taxon>
        <taxon>Pleosporomycetidae</taxon>
        <taxon>Pleosporales</taxon>
        <taxon>Massarineae</taxon>
        <taxon>Periconiaceae</taxon>
        <taxon>Periconia</taxon>
    </lineage>
</organism>
<evidence type="ECO:0000313" key="2">
    <source>
        <dbReference type="Proteomes" id="UP001152607"/>
    </source>
</evidence>